<dbReference type="SMART" id="SM00448">
    <property type="entry name" value="REC"/>
    <property type="match status" value="1"/>
</dbReference>
<dbReference type="Gene3D" id="3.40.50.2300">
    <property type="match status" value="1"/>
</dbReference>
<dbReference type="InterPro" id="IPR011006">
    <property type="entry name" value="CheY-like_superfamily"/>
</dbReference>
<dbReference type="PROSITE" id="PS50110">
    <property type="entry name" value="RESPONSE_REGULATORY"/>
    <property type="match status" value="1"/>
</dbReference>
<comment type="caution">
    <text evidence="3">The sequence shown here is derived from an EMBL/GenBank/DDBJ whole genome shotgun (WGS) entry which is preliminary data.</text>
</comment>
<reference evidence="3 4" key="1">
    <citation type="submission" date="2018-04" db="EMBL/GenBank/DDBJ databases">
        <title>Flavobacterium sp. nov., isolated from glacier ice.</title>
        <authorList>
            <person name="Liu Q."/>
            <person name="Xin Y.-H."/>
        </authorList>
    </citation>
    <scope>NUCLEOTIDE SEQUENCE [LARGE SCALE GENOMIC DNA]</scope>
    <source>
        <strain evidence="3 4">RB1R5</strain>
    </source>
</reference>
<dbReference type="Proteomes" id="UP000245449">
    <property type="component" value="Unassembled WGS sequence"/>
</dbReference>
<dbReference type="Pfam" id="PF00072">
    <property type="entry name" value="Response_reg"/>
    <property type="match status" value="1"/>
</dbReference>
<gene>
    <name evidence="3" type="ORF">DB895_07405</name>
</gene>
<dbReference type="OrthoDB" id="651456at2"/>
<dbReference type="InterPro" id="IPR001789">
    <property type="entry name" value="Sig_transdc_resp-reg_receiver"/>
</dbReference>
<feature type="modified residue" description="4-aspartylphosphate" evidence="1">
    <location>
        <position position="67"/>
    </location>
</feature>
<proteinExistence type="predicted"/>
<accession>A0A2U1JK98</accession>
<keyword evidence="4" id="KW-1185">Reference proteome</keyword>
<dbReference type="EMBL" id="QCZI01000007">
    <property type="protein sequence ID" value="PWA05414.1"/>
    <property type="molecule type" value="Genomic_DNA"/>
</dbReference>
<sequence length="226" mass="26020">MTQMPAKKNILIVDDHPMSVDGYVMLLSSIEINKNAKYHLAYNCKEAYNLLKELETNNTAIDIAFFDINMPPYDEKKIMSGTDLAVLLRKTSPASKIVILSYHEEPILVNKIFKSIKPEGFISKGDVNYRFFPEVYKKIMDNDFYFSPSIIKSQKHFIQKDFKWDEHDSKIVLLISQGIKTINLPKYIPLSLSAIEKRKANIKKQLVFGTGTDLKMLEILKTFGFI</sequence>
<organism evidence="3 4">
    <name type="scientific">Flavobacterium psychrotolerans</name>
    <dbReference type="NCBI Taxonomy" id="2169410"/>
    <lineage>
        <taxon>Bacteria</taxon>
        <taxon>Pseudomonadati</taxon>
        <taxon>Bacteroidota</taxon>
        <taxon>Flavobacteriia</taxon>
        <taxon>Flavobacteriales</taxon>
        <taxon>Flavobacteriaceae</taxon>
        <taxon>Flavobacterium</taxon>
    </lineage>
</organism>
<dbReference type="SUPFAM" id="SSF52172">
    <property type="entry name" value="CheY-like"/>
    <property type="match status" value="1"/>
</dbReference>
<evidence type="ECO:0000313" key="3">
    <source>
        <dbReference type="EMBL" id="PWA05414.1"/>
    </source>
</evidence>
<protein>
    <submittedName>
        <fullName evidence="3">Response regulator</fullName>
    </submittedName>
</protein>
<evidence type="ECO:0000256" key="1">
    <source>
        <dbReference type="PROSITE-ProRule" id="PRU00169"/>
    </source>
</evidence>
<feature type="domain" description="Response regulatory" evidence="2">
    <location>
        <begin position="9"/>
        <end position="139"/>
    </location>
</feature>
<dbReference type="AlphaFoldDB" id="A0A2U1JK98"/>
<evidence type="ECO:0000259" key="2">
    <source>
        <dbReference type="PROSITE" id="PS50110"/>
    </source>
</evidence>
<keyword evidence="1" id="KW-0597">Phosphoprotein</keyword>
<dbReference type="GO" id="GO:0000160">
    <property type="term" value="P:phosphorelay signal transduction system"/>
    <property type="evidence" value="ECO:0007669"/>
    <property type="project" value="InterPro"/>
</dbReference>
<evidence type="ECO:0000313" key="4">
    <source>
        <dbReference type="Proteomes" id="UP000245449"/>
    </source>
</evidence>
<name>A0A2U1JK98_9FLAO</name>